<evidence type="ECO:0000256" key="2">
    <source>
        <dbReference type="ARBA" id="ARBA00023015"/>
    </source>
</evidence>
<name>A0A3B0JLR2_DROGU</name>
<dbReference type="PANTHER" id="PTHR11462:SF35">
    <property type="entry name" value="TRANSCRIPTION FACTOR JRA"/>
    <property type="match status" value="1"/>
</dbReference>
<dbReference type="GO" id="GO:0051726">
    <property type="term" value="P:regulation of cell cycle"/>
    <property type="evidence" value="ECO:0007669"/>
    <property type="project" value="TreeGrafter"/>
</dbReference>
<dbReference type="InterPro" id="IPR050946">
    <property type="entry name" value="AP-1_TF_bZIP"/>
</dbReference>
<dbReference type="Pfam" id="PF03957">
    <property type="entry name" value="Jun"/>
    <property type="match status" value="1"/>
</dbReference>
<sequence length="293" mass="31103">MKTPVSAASLSNANASSGSAGSGAAPIVPKTEPVGNEENSAMSLDFQTPGLTSTPNANKRPGFLDLNNKTAKNKRIIAPLVINSPDLQAKTLNTPDLEKILLSNNMIQTPQPGKVFPTKVGPVTSEQEAFGKGFEEALQNLHTNSQAFPPSNPAANPTVTGTTMTAVNNGISGGTFTYANMGDGFSVIKDEPQNPAGSPTVSPIDMETQEKIKLERKRQRNRVAASKCRKRKLERISKLEDRVKILKGENVDLGGIVKSLKDHVAQLKQQVIEHMEAGCTVPTISAPAVLSGK</sequence>
<feature type="coiled-coil region" evidence="5">
    <location>
        <begin position="229"/>
        <end position="277"/>
    </location>
</feature>
<dbReference type="Gene3D" id="1.20.5.170">
    <property type="match status" value="1"/>
</dbReference>
<dbReference type="PROSITE" id="PS00036">
    <property type="entry name" value="BZIP_BASIC"/>
    <property type="match status" value="1"/>
</dbReference>
<gene>
    <name evidence="8" type="ORF">DGUA_6G002095</name>
</gene>
<keyword evidence="2" id="KW-0805">Transcription regulation</keyword>
<dbReference type="SMART" id="SM00338">
    <property type="entry name" value="BRLZ"/>
    <property type="match status" value="1"/>
</dbReference>
<evidence type="ECO:0000313" key="8">
    <source>
        <dbReference type="EMBL" id="SPP74459.1"/>
    </source>
</evidence>
<evidence type="ECO:0000256" key="6">
    <source>
        <dbReference type="SAM" id="MobiDB-lite"/>
    </source>
</evidence>
<dbReference type="STRING" id="7266.A0A3B0JLR2"/>
<protein>
    <submittedName>
        <fullName evidence="8">Blast:Transcription factor AP-1</fullName>
    </submittedName>
</protein>
<dbReference type="OMA" id="HHQHMPA"/>
<dbReference type="EMBL" id="OUUW01000001">
    <property type="protein sequence ID" value="SPP74459.1"/>
    <property type="molecule type" value="Genomic_DNA"/>
</dbReference>
<dbReference type="Proteomes" id="UP000268350">
    <property type="component" value="Unassembled WGS sequence"/>
</dbReference>
<feature type="region of interest" description="Disordered" evidence="6">
    <location>
        <begin position="1"/>
        <end position="37"/>
    </location>
</feature>
<dbReference type="GO" id="GO:0042127">
    <property type="term" value="P:regulation of cell population proliferation"/>
    <property type="evidence" value="ECO:0007669"/>
    <property type="project" value="TreeGrafter"/>
</dbReference>
<dbReference type="Pfam" id="PF00170">
    <property type="entry name" value="bZIP_1"/>
    <property type="match status" value="1"/>
</dbReference>
<organism evidence="8 9">
    <name type="scientific">Drosophila guanche</name>
    <name type="common">Fruit fly</name>
    <dbReference type="NCBI Taxonomy" id="7266"/>
    <lineage>
        <taxon>Eukaryota</taxon>
        <taxon>Metazoa</taxon>
        <taxon>Ecdysozoa</taxon>
        <taxon>Arthropoda</taxon>
        <taxon>Hexapoda</taxon>
        <taxon>Insecta</taxon>
        <taxon>Pterygota</taxon>
        <taxon>Neoptera</taxon>
        <taxon>Endopterygota</taxon>
        <taxon>Diptera</taxon>
        <taxon>Brachycera</taxon>
        <taxon>Muscomorpha</taxon>
        <taxon>Ephydroidea</taxon>
        <taxon>Drosophilidae</taxon>
        <taxon>Drosophila</taxon>
        <taxon>Sophophora</taxon>
    </lineage>
</organism>
<keyword evidence="4" id="KW-0804">Transcription</keyword>
<dbReference type="GO" id="GO:0005667">
    <property type="term" value="C:transcription regulator complex"/>
    <property type="evidence" value="ECO:0007669"/>
    <property type="project" value="TreeGrafter"/>
</dbReference>
<dbReference type="SUPFAM" id="SSF57959">
    <property type="entry name" value="Leucine zipper domain"/>
    <property type="match status" value="1"/>
</dbReference>
<comment type="similarity">
    <text evidence="1">Belongs to the bZIP family. Jun subfamily.</text>
</comment>
<dbReference type="InterPro" id="IPR046347">
    <property type="entry name" value="bZIP_sf"/>
</dbReference>
<dbReference type="PRINTS" id="PR00043">
    <property type="entry name" value="LEUZIPPRJUN"/>
</dbReference>
<dbReference type="AlphaFoldDB" id="A0A3B0JLR2"/>
<keyword evidence="3" id="KW-0238">DNA-binding</keyword>
<evidence type="ECO:0000256" key="4">
    <source>
        <dbReference type="ARBA" id="ARBA00023163"/>
    </source>
</evidence>
<feature type="compositionally biased region" description="Low complexity" evidence="6">
    <location>
        <begin position="1"/>
        <end position="25"/>
    </location>
</feature>
<dbReference type="GO" id="GO:0000981">
    <property type="term" value="F:DNA-binding transcription factor activity, RNA polymerase II-specific"/>
    <property type="evidence" value="ECO:0007669"/>
    <property type="project" value="TreeGrafter"/>
</dbReference>
<dbReference type="FunFam" id="1.20.5.170:FF:000012">
    <property type="entry name" value="Putative transcription factor AP-1"/>
    <property type="match status" value="1"/>
</dbReference>
<proteinExistence type="inferred from homology"/>
<dbReference type="OrthoDB" id="2187714at2759"/>
<evidence type="ECO:0000256" key="5">
    <source>
        <dbReference type="SAM" id="Coils"/>
    </source>
</evidence>
<dbReference type="PROSITE" id="PS50217">
    <property type="entry name" value="BZIP"/>
    <property type="match status" value="1"/>
</dbReference>
<evidence type="ECO:0000256" key="1">
    <source>
        <dbReference type="ARBA" id="ARBA00006882"/>
    </source>
</evidence>
<reference evidence="9" key="1">
    <citation type="submission" date="2018-01" db="EMBL/GenBank/DDBJ databases">
        <authorList>
            <person name="Alioto T."/>
            <person name="Alioto T."/>
        </authorList>
    </citation>
    <scope>NUCLEOTIDE SEQUENCE [LARGE SCALE GENOMIC DNA]</scope>
</reference>
<dbReference type="InterPro" id="IPR005643">
    <property type="entry name" value="JNK"/>
</dbReference>
<accession>A0A3B0JLR2</accession>
<keyword evidence="5" id="KW-0175">Coiled coil</keyword>
<dbReference type="PANTHER" id="PTHR11462">
    <property type="entry name" value="JUN TRANSCRIPTION FACTOR-RELATED"/>
    <property type="match status" value="1"/>
</dbReference>
<dbReference type="CDD" id="cd14696">
    <property type="entry name" value="bZIP_Jun"/>
    <property type="match status" value="1"/>
</dbReference>
<feature type="domain" description="BZIP" evidence="7">
    <location>
        <begin position="211"/>
        <end position="274"/>
    </location>
</feature>
<dbReference type="InterPro" id="IPR002112">
    <property type="entry name" value="Leuzip_Jun"/>
</dbReference>
<dbReference type="InterPro" id="IPR004827">
    <property type="entry name" value="bZIP"/>
</dbReference>
<keyword evidence="9" id="KW-1185">Reference proteome</keyword>
<dbReference type="GO" id="GO:0000978">
    <property type="term" value="F:RNA polymerase II cis-regulatory region sequence-specific DNA binding"/>
    <property type="evidence" value="ECO:0007669"/>
    <property type="project" value="TreeGrafter"/>
</dbReference>
<evidence type="ECO:0000313" key="9">
    <source>
        <dbReference type="Proteomes" id="UP000268350"/>
    </source>
</evidence>
<evidence type="ECO:0000256" key="3">
    <source>
        <dbReference type="ARBA" id="ARBA00023125"/>
    </source>
</evidence>
<evidence type="ECO:0000259" key="7">
    <source>
        <dbReference type="PROSITE" id="PS50217"/>
    </source>
</evidence>
<dbReference type="GO" id="GO:0005634">
    <property type="term" value="C:nucleus"/>
    <property type="evidence" value="ECO:0007669"/>
    <property type="project" value="UniProtKB-ARBA"/>
</dbReference>